<dbReference type="RefSeq" id="WP_261866246.1">
    <property type="nucleotide sequence ID" value="NZ_BRLF01000003.1"/>
</dbReference>
<reference evidence="1" key="1">
    <citation type="submission" date="2022-06" db="EMBL/GenBank/DDBJ databases">
        <title>Draft genome sequences of Pectobacterium carotovorum subsp. carotovorum str. NBRC12380.</title>
        <authorList>
            <person name="Wakabayashi Y."/>
            <person name="Kojima K."/>
        </authorList>
    </citation>
    <scope>NUCLEOTIDE SEQUENCE</scope>
    <source>
        <strain evidence="1">NBRC 12380</strain>
    </source>
</reference>
<proteinExistence type="predicted"/>
<protein>
    <submittedName>
        <fullName evidence="2">Uncharacterized protein</fullName>
    </submittedName>
</protein>
<dbReference type="AlphaFoldDB" id="A0AAI9L0T8"/>
<evidence type="ECO:0000313" key="3">
    <source>
        <dbReference type="Proteomes" id="UP001058167"/>
    </source>
</evidence>
<name>A0AAI9L0T8_PECCC</name>
<dbReference type="EMBL" id="BRLF01000003">
    <property type="protein sequence ID" value="GKX46824.1"/>
    <property type="molecule type" value="Genomic_DNA"/>
</dbReference>
<dbReference type="Proteomes" id="UP001165145">
    <property type="component" value="Unassembled WGS sequence"/>
</dbReference>
<reference evidence="2" key="2">
    <citation type="submission" date="2023-02" db="EMBL/GenBank/DDBJ databases">
        <title>Pectobacterium carotovorum subsp. carotovorum NBRC 12380.</title>
        <authorList>
            <person name="Ichikawa N."/>
            <person name="Sato H."/>
            <person name="Tonouchi N."/>
        </authorList>
    </citation>
    <scope>NUCLEOTIDE SEQUENCE</scope>
    <source>
        <strain evidence="2">NBRC 12380</strain>
    </source>
</reference>
<comment type="caution">
    <text evidence="2">The sequence shown here is derived from an EMBL/GenBank/DDBJ whole genome shotgun (WGS) entry which is preliminary data.</text>
</comment>
<dbReference type="Proteomes" id="UP001058167">
    <property type="component" value="Unassembled WGS sequence"/>
</dbReference>
<sequence>MATITTHTHPLLTVSFSAKTDFITLADHCERLAETLTETHDPALKLALCDRLAACLALLRPTLSDPIPPHLTERLTVNTLPAASPCAEHDSELLCDYSFALAQLMVGYVLPQGISHPLTVLLGELVRSFVAGLKAPRWVRTADGVTFIDEVTE</sequence>
<gene>
    <name evidence="2" type="ORF">Pcaca03_17140</name>
    <name evidence="1" type="ORF">SOASR016_15760</name>
</gene>
<organism evidence="2 4">
    <name type="scientific">Pectobacterium carotovorum subsp. carotovorum</name>
    <name type="common">Erwinia carotovora subsp. carotovora</name>
    <dbReference type="NCBI Taxonomy" id="555"/>
    <lineage>
        <taxon>Bacteria</taxon>
        <taxon>Pseudomonadati</taxon>
        <taxon>Pseudomonadota</taxon>
        <taxon>Gammaproteobacteria</taxon>
        <taxon>Enterobacterales</taxon>
        <taxon>Pectobacteriaceae</taxon>
        <taxon>Pectobacterium</taxon>
    </lineage>
</organism>
<evidence type="ECO:0000313" key="4">
    <source>
        <dbReference type="Proteomes" id="UP001165145"/>
    </source>
</evidence>
<accession>A0AAI9L0T8</accession>
<evidence type="ECO:0000313" key="2">
    <source>
        <dbReference type="EMBL" id="GLV69270.1"/>
    </source>
</evidence>
<evidence type="ECO:0000313" key="1">
    <source>
        <dbReference type="EMBL" id="GKX46824.1"/>
    </source>
</evidence>
<dbReference type="EMBL" id="BSRL01000003">
    <property type="protein sequence ID" value="GLV69270.1"/>
    <property type="molecule type" value="Genomic_DNA"/>
</dbReference>
<keyword evidence="3" id="KW-1185">Reference proteome</keyword>